<reference evidence="2" key="1">
    <citation type="submission" date="2023-10" db="EMBL/GenBank/DDBJ databases">
        <authorList>
            <person name="Chen Y."/>
            <person name="Shah S."/>
            <person name="Dougan E. K."/>
            <person name="Thang M."/>
            <person name="Chan C."/>
        </authorList>
    </citation>
    <scope>NUCLEOTIDE SEQUENCE [LARGE SCALE GENOMIC DNA]</scope>
</reference>
<comment type="caution">
    <text evidence="2">The sequence shown here is derived from an EMBL/GenBank/DDBJ whole genome shotgun (WGS) entry which is preliminary data.</text>
</comment>
<feature type="compositionally biased region" description="Basic residues" evidence="1">
    <location>
        <begin position="1"/>
        <end position="30"/>
    </location>
</feature>
<feature type="compositionally biased region" description="Basic and acidic residues" evidence="1">
    <location>
        <begin position="217"/>
        <end position="234"/>
    </location>
</feature>
<evidence type="ECO:0000313" key="3">
    <source>
        <dbReference type="Proteomes" id="UP001189429"/>
    </source>
</evidence>
<name>A0ABN9SY56_9DINO</name>
<sequence>SFDLRRRGRAPVRGSRRPRRHWRQAGRRRRREEEGGGGGGGGGDPGAHVCPTLAGGLGEGQGRRAGPEDAGHAPRLLSPRACAQGGAITPANGHSHVQSAHPSRVRSSCPCRRPSKKPMPRHEAPYATTPPMSHGTARLMGSARPSRKGSSTGSAYRRARRCSSLCTASEMRWKVRGQPQGRSECQGRWPRSAVRTPSEWGRRAPVLCASAPAARHQPPESRPPPERPPCEACR</sequence>
<keyword evidence="3" id="KW-1185">Reference proteome</keyword>
<feature type="compositionally biased region" description="Basic and acidic residues" evidence="1">
    <location>
        <begin position="61"/>
        <end position="72"/>
    </location>
</feature>
<accession>A0ABN9SY56</accession>
<dbReference type="Proteomes" id="UP001189429">
    <property type="component" value="Unassembled WGS sequence"/>
</dbReference>
<feature type="non-terminal residue" evidence="2">
    <location>
        <position position="1"/>
    </location>
</feature>
<organism evidence="2 3">
    <name type="scientific">Prorocentrum cordatum</name>
    <dbReference type="NCBI Taxonomy" id="2364126"/>
    <lineage>
        <taxon>Eukaryota</taxon>
        <taxon>Sar</taxon>
        <taxon>Alveolata</taxon>
        <taxon>Dinophyceae</taxon>
        <taxon>Prorocentrales</taxon>
        <taxon>Prorocentraceae</taxon>
        <taxon>Prorocentrum</taxon>
    </lineage>
</organism>
<dbReference type="EMBL" id="CAUYUJ010014157">
    <property type="protein sequence ID" value="CAK0837481.1"/>
    <property type="molecule type" value="Genomic_DNA"/>
</dbReference>
<evidence type="ECO:0000256" key="1">
    <source>
        <dbReference type="SAM" id="MobiDB-lite"/>
    </source>
</evidence>
<protein>
    <submittedName>
        <fullName evidence="2">Uncharacterized protein</fullName>
    </submittedName>
</protein>
<feature type="compositionally biased region" description="Gly residues" evidence="1">
    <location>
        <begin position="36"/>
        <end position="45"/>
    </location>
</feature>
<feature type="region of interest" description="Disordered" evidence="1">
    <location>
        <begin position="175"/>
        <end position="234"/>
    </location>
</feature>
<feature type="region of interest" description="Disordered" evidence="1">
    <location>
        <begin position="1"/>
        <end position="156"/>
    </location>
</feature>
<evidence type="ECO:0000313" key="2">
    <source>
        <dbReference type="EMBL" id="CAK0837481.1"/>
    </source>
</evidence>
<proteinExistence type="predicted"/>
<gene>
    <name evidence="2" type="ORF">PCOR1329_LOCUS33665</name>
</gene>